<protein>
    <submittedName>
        <fullName evidence="1">Capsid protein</fullName>
    </submittedName>
</protein>
<dbReference type="Proteomes" id="UP000645007">
    <property type="component" value="Unassembled WGS sequence"/>
</dbReference>
<reference evidence="1 2" key="1">
    <citation type="submission" date="2020-06" db="EMBL/GenBank/DDBJ databases">
        <title>Limosilactobacillus sp. nov.</title>
        <authorList>
            <person name="Ksiezarek M."/>
            <person name="Goncalves Ribeiro T."/>
            <person name="Rocha J."/>
            <person name="Grosso F."/>
            <person name="Peixe L."/>
        </authorList>
    </citation>
    <scope>NUCLEOTIDE SEQUENCE [LARGE SCALE GENOMIC DNA]</scope>
    <source>
        <strain evidence="2">c9Ua_26_M</strain>
    </source>
</reference>
<evidence type="ECO:0000313" key="1">
    <source>
        <dbReference type="EMBL" id="MBD8085550.1"/>
    </source>
</evidence>
<organism evidence="1 2">
    <name type="scientific">Limosilactobacillus urinaemulieris</name>
    <dbReference type="NCBI Taxonomy" id="2742600"/>
    <lineage>
        <taxon>Bacteria</taxon>
        <taxon>Bacillati</taxon>
        <taxon>Bacillota</taxon>
        <taxon>Bacilli</taxon>
        <taxon>Lactobacillales</taxon>
        <taxon>Lactobacillaceae</taxon>
        <taxon>Limosilactobacillus</taxon>
    </lineage>
</organism>
<gene>
    <name evidence="1" type="ORF">HUK45_04700</name>
</gene>
<evidence type="ECO:0000313" key="2">
    <source>
        <dbReference type="Proteomes" id="UP000645007"/>
    </source>
</evidence>
<sequence length="125" mass="14041">MSVRVSYNGKKLADVLSGRSLQRAQYILVNQVAADMDQFIPYKEGHLAKQIAISLDGKSILYTVPYAKAQFYGLITNRKTGKVSQVQNYTPTEGRSPSKRWDLRAKSLYGDVWANKVKKSLLEGN</sequence>
<keyword evidence="2" id="KW-1185">Reference proteome</keyword>
<proteinExistence type="predicted"/>
<comment type="caution">
    <text evidence="1">The sequence shown here is derived from an EMBL/GenBank/DDBJ whole genome shotgun (WGS) entry which is preliminary data.</text>
</comment>
<dbReference type="InterPro" id="IPR021080">
    <property type="entry name" value="Minor_capsid_protein"/>
</dbReference>
<accession>A0ABR8ZJS3</accession>
<dbReference type="EMBL" id="JABUXR010000007">
    <property type="protein sequence ID" value="MBD8085550.1"/>
    <property type="molecule type" value="Genomic_DNA"/>
</dbReference>
<dbReference type="Pfam" id="PF11114">
    <property type="entry name" value="Minor_capsid_2"/>
    <property type="match status" value="1"/>
</dbReference>
<dbReference type="RefSeq" id="WP_191911315.1">
    <property type="nucleotide sequence ID" value="NZ_JABUXR010000007.1"/>
</dbReference>
<name>A0ABR8ZJS3_9LACO</name>